<protein>
    <submittedName>
        <fullName evidence="1">Phosphonate C-P lyase system protein PhnH</fullName>
    </submittedName>
</protein>
<proteinExistence type="predicted"/>
<keyword evidence="1" id="KW-0456">Lyase</keyword>
<evidence type="ECO:0000313" key="2">
    <source>
        <dbReference type="Proteomes" id="UP000278632"/>
    </source>
</evidence>
<dbReference type="InterPro" id="IPR008772">
    <property type="entry name" value="Phosphonate_metab_PhnH"/>
</dbReference>
<gene>
    <name evidence="1" type="primary">phnH</name>
    <name evidence="1" type="ORF">DMP08_10120</name>
</gene>
<accession>A0A3N0B093</accession>
<dbReference type="Pfam" id="PF05845">
    <property type="entry name" value="PhnH"/>
    <property type="match status" value="1"/>
</dbReference>
<evidence type="ECO:0000313" key="1">
    <source>
        <dbReference type="EMBL" id="RNL40535.1"/>
    </source>
</evidence>
<keyword evidence="2" id="KW-1185">Reference proteome</keyword>
<name>A0A3N0B093_9ACTN</name>
<organism evidence="1 2">
    <name type="scientific">Paraeggerthella hongkongensis</name>
    <dbReference type="NCBI Taxonomy" id="230658"/>
    <lineage>
        <taxon>Bacteria</taxon>
        <taxon>Bacillati</taxon>
        <taxon>Actinomycetota</taxon>
        <taxon>Coriobacteriia</taxon>
        <taxon>Eggerthellales</taxon>
        <taxon>Eggerthellaceae</taxon>
        <taxon>Paraeggerthella</taxon>
    </lineage>
</organism>
<dbReference type="OrthoDB" id="4238947at2"/>
<dbReference type="GO" id="GO:0016829">
    <property type="term" value="F:lyase activity"/>
    <property type="evidence" value="ECO:0007669"/>
    <property type="project" value="UniProtKB-KW"/>
</dbReference>
<dbReference type="Gene3D" id="3.40.50.11310">
    <property type="entry name" value="Bacterial phosphonate metabolism protein PhnH"/>
    <property type="match status" value="1"/>
</dbReference>
<dbReference type="RefSeq" id="WP_123192771.1">
    <property type="nucleotide sequence ID" value="NZ_QICD01000026.1"/>
</dbReference>
<dbReference type="EMBL" id="QICD01000026">
    <property type="protein sequence ID" value="RNL40535.1"/>
    <property type="molecule type" value="Genomic_DNA"/>
</dbReference>
<sequence length="217" mass="23038">MMIREDADLHRMQETFRSVLDAFAYPGTVHRIEVAPDNPARPAALCAALESVVRLFVDQAVTFAVADVEPDALAAYVAGESHASRASVRDAAFVIVPARADASMAAEAVLESCCGTLMAPEKGATLLMGCTRIVGSAAACERTDPAMFAVEVRGPGVRDVNRFAVDRIGWAEVREARKDEFPCGVEIVLVDPAGNMVAVPRSSRVAWAAVPAAKEVL</sequence>
<dbReference type="GO" id="GO:0019634">
    <property type="term" value="P:organic phosphonate metabolic process"/>
    <property type="evidence" value="ECO:0007669"/>
    <property type="project" value="InterPro"/>
</dbReference>
<dbReference type="SUPFAM" id="SSF159709">
    <property type="entry name" value="PhnH-like"/>
    <property type="match status" value="1"/>
</dbReference>
<dbReference type="Proteomes" id="UP000278632">
    <property type="component" value="Unassembled WGS sequence"/>
</dbReference>
<dbReference type="AlphaFoldDB" id="A0A3N0B093"/>
<dbReference type="InterPro" id="IPR038058">
    <property type="entry name" value="PhnH-like_sp"/>
</dbReference>
<dbReference type="NCBIfam" id="TIGR03292">
    <property type="entry name" value="PhnH_redo"/>
    <property type="match status" value="1"/>
</dbReference>
<reference evidence="2" key="1">
    <citation type="submission" date="2018-05" db="EMBL/GenBank/DDBJ databases">
        <title>Genome Sequencing of selected type strains of the family Eggerthellaceae.</title>
        <authorList>
            <person name="Danylec N."/>
            <person name="Stoll D.A."/>
            <person name="Doetsch A."/>
            <person name="Huch M."/>
        </authorList>
    </citation>
    <scope>NUCLEOTIDE SEQUENCE [LARGE SCALE GENOMIC DNA]</scope>
    <source>
        <strain evidence="2">DSM 16106</strain>
    </source>
</reference>
<comment type="caution">
    <text evidence="1">The sequence shown here is derived from an EMBL/GenBank/DDBJ whole genome shotgun (WGS) entry which is preliminary data.</text>
</comment>